<dbReference type="InterPro" id="IPR008979">
    <property type="entry name" value="Galactose-bd-like_sf"/>
</dbReference>
<evidence type="ECO:0000313" key="3">
    <source>
        <dbReference type="EMBL" id="KPM49700.1"/>
    </source>
</evidence>
<sequence length="953" mass="100990">MTQFSLISFLSKGQIVIDLPVNNSVFQRNASNQATINIAGNYSSGVISSVQARLVSPGTNSPISGFDWSIIDVDPSKGQFYGSLSNVPAGWYTLEIRSVKSGTVIQSTSVNRVGVGDVFLAFGQSNAQGYPGISGLPVSSEKVISHNYIDSCSFEVPHFPVLGKTTSSSNIGQHGITSWYWGKLGDNLVNNSGTGATGIPVAFFNAASGGASVQNFVDSFSGGSTINPFTGLQFCKGINPDDTTGVGTPYITFLKTIRYYNSLYGIRAILWLQGESDTHLGTSLANYQTRLSSIIARTRSDFGATIPWVISRTSWYQTTGSSNVLNGQSNLLNTGNQVFTGPVTDDVNNTNLPFSGSRDSPNVHFQSGGLSEIANRWSNSLTSNIYNNSTQSFYNLSNPVNPNTVPEMTYSVAGNNVTVTAPGGYVSYRWVTTNNYESTVVSTSQSLTSSGNNTYRCFMTKANGQIVMSQKVDIGKITNQQTIPSSCSGSVYLSDYTPYSLQNDPSNGPISFDQSNGGPSDGDGTQLMINGLTYSKGLGVYGSSEIVYKVTPGLYTNLRASIGVDDDISTGGSVIFKVYGDNNLLYTSSTLSSSNNAVEINVPLCSYRTIKLVTENSGDGSVNDMADWGNVRFTCESIGSPISLSNFKKGSKCLGLAWSAPASGSPVSYEVYLNGNLVTTLGSGTLSYIFSGLSQSTTYTIGVKAVSCSGAKSATASLSVQTNGILISYSPNFNFICIGDSVTPVLDNPGGIFTITSGSEYVNHFNTSTGKIVINGSGPVNVKYIIDQGTACYDSTGTTIYGQVKPSTPVISANINLLNTKDTLALTSNTNCSPYNLVWSNDSTSTSFKVKLADTTSFYARCKNSFCFSNSSNIIQAKVIPDCPNTFTLSSTVSDLNYGTESFDFFAKNTISAANKVFSATGAIFRAGKSIQLTPGFEARAGAVFSATILGCP</sequence>
<evidence type="ECO:0000256" key="1">
    <source>
        <dbReference type="ARBA" id="ARBA00022801"/>
    </source>
</evidence>
<dbReference type="EMBL" id="LGTQ01000005">
    <property type="protein sequence ID" value="KPM49700.1"/>
    <property type="molecule type" value="Genomic_DNA"/>
</dbReference>
<dbReference type="Pfam" id="PF03629">
    <property type="entry name" value="SASA"/>
    <property type="match status" value="1"/>
</dbReference>
<dbReference type="SUPFAM" id="SSF52266">
    <property type="entry name" value="SGNH hydrolase"/>
    <property type="match status" value="1"/>
</dbReference>
<dbReference type="SUPFAM" id="SSF49265">
    <property type="entry name" value="Fibronectin type III"/>
    <property type="match status" value="1"/>
</dbReference>
<organism evidence="3 4">
    <name type="scientific">Jiulongibacter sediminis</name>
    <dbReference type="NCBI Taxonomy" id="1605367"/>
    <lineage>
        <taxon>Bacteria</taxon>
        <taxon>Pseudomonadati</taxon>
        <taxon>Bacteroidota</taxon>
        <taxon>Cytophagia</taxon>
        <taxon>Cytophagales</taxon>
        <taxon>Leadbetterellaceae</taxon>
        <taxon>Jiulongibacter</taxon>
    </lineage>
</organism>
<dbReference type="Pfam" id="PF08305">
    <property type="entry name" value="NPCBM"/>
    <property type="match status" value="1"/>
</dbReference>
<dbReference type="Gene3D" id="3.40.50.1110">
    <property type="entry name" value="SGNH hydrolase"/>
    <property type="match status" value="1"/>
</dbReference>
<dbReference type="NCBIfam" id="NF045639">
    <property type="entry name" value="GCX_COOH"/>
    <property type="match status" value="1"/>
</dbReference>
<dbReference type="PROSITE" id="PS50853">
    <property type="entry name" value="FN3"/>
    <property type="match status" value="1"/>
</dbReference>
<dbReference type="Gene3D" id="2.60.40.10">
    <property type="entry name" value="Immunoglobulins"/>
    <property type="match status" value="1"/>
</dbReference>
<protein>
    <recommendedName>
        <fullName evidence="2">Fibronectin type-III domain-containing protein</fullName>
    </recommendedName>
</protein>
<comment type="caution">
    <text evidence="3">The sequence shown here is derived from an EMBL/GenBank/DDBJ whole genome shotgun (WGS) entry which is preliminary data.</text>
</comment>
<keyword evidence="4" id="KW-1185">Reference proteome</keyword>
<dbReference type="InterPro" id="IPR005181">
    <property type="entry name" value="SASA"/>
</dbReference>
<reference evidence="3 4" key="1">
    <citation type="submission" date="2015-07" db="EMBL/GenBank/DDBJ databases">
        <title>The draft genome sequence of Leadbetterella sp. JN14-9.</title>
        <authorList>
            <person name="Liu Y."/>
            <person name="Du J."/>
            <person name="Shao Z."/>
        </authorList>
    </citation>
    <scope>NUCLEOTIDE SEQUENCE [LARGE SCALE GENOMIC DNA]</scope>
    <source>
        <strain evidence="3 4">JN14-9</strain>
    </source>
</reference>
<dbReference type="Proteomes" id="UP000050454">
    <property type="component" value="Unassembled WGS sequence"/>
</dbReference>
<name>A0A0N8HAB4_9BACT</name>
<dbReference type="SUPFAM" id="SSF49785">
    <property type="entry name" value="Galactose-binding domain-like"/>
    <property type="match status" value="1"/>
</dbReference>
<accession>A0A0N8HAB4</accession>
<dbReference type="InterPro" id="IPR003961">
    <property type="entry name" value="FN3_dom"/>
</dbReference>
<dbReference type="InterPro" id="IPR036116">
    <property type="entry name" value="FN3_sf"/>
</dbReference>
<dbReference type="AlphaFoldDB" id="A0A0N8HAB4"/>
<proteinExistence type="predicted"/>
<dbReference type="InterPro" id="IPR013222">
    <property type="entry name" value="Glyco_hyd_98_carb-bd"/>
</dbReference>
<dbReference type="GO" id="GO:0016788">
    <property type="term" value="F:hydrolase activity, acting on ester bonds"/>
    <property type="evidence" value="ECO:0007669"/>
    <property type="project" value="UniProtKB-ARBA"/>
</dbReference>
<dbReference type="InterPro" id="IPR036514">
    <property type="entry name" value="SGNH_hydro_sf"/>
</dbReference>
<keyword evidence="1" id="KW-0378">Hydrolase</keyword>
<dbReference type="SMART" id="SM00776">
    <property type="entry name" value="NPCBM"/>
    <property type="match status" value="1"/>
</dbReference>
<dbReference type="Gene3D" id="2.60.120.1060">
    <property type="entry name" value="NPCBM/NEW2 domain"/>
    <property type="match status" value="1"/>
</dbReference>
<evidence type="ECO:0000313" key="4">
    <source>
        <dbReference type="Proteomes" id="UP000050454"/>
    </source>
</evidence>
<dbReference type="InterPro" id="IPR038637">
    <property type="entry name" value="NPCBM_sf"/>
</dbReference>
<gene>
    <name evidence="3" type="ORF">AFM12_03700</name>
</gene>
<feature type="domain" description="Fibronectin type-III" evidence="2">
    <location>
        <begin position="640"/>
        <end position="725"/>
    </location>
</feature>
<evidence type="ECO:0000259" key="2">
    <source>
        <dbReference type="PROSITE" id="PS50853"/>
    </source>
</evidence>
<dbReference type="RefSeq" id="WP_055144030.1">
    <property type="nucleotide sequence ID" value="NZ_JXSZ01000005.1"/>
</dbReference>
<dbReference type="STRING" id="1605367.AFM12_03700"/>
<dbReference type="InterPro" id="IPR013783">
    <property type="entry name" value="Ig-like_fold"/>
</dbReference>
<dbReference type="InterPro" id="IPR055015">
    <property type="entry name" value="GCX_COOH"/>
</dbReference>